<reference evidence="1" key="3">
    <citation type="submission" date="2020-06" db="EMBL/GenBank/DDBJ databases">
        <title>Helianthus annuus Genome sequencing and assembly Release 2.</title>
        <authorList>
            <person name="Gouzy J."/>
            <person name="Langlade N."/>
            <person name="Munos S."/>
        </authorList>
    </citation>
    <scope>NUCLEOTIDE SEQUENCE</scope>
    <source>
        <tissue evidence="1">Leaves</tissue>
    </source>
</reference>
<gene>
    <name evidence="2" type="ORF">HannXRQ_Chr04g0122981</name>
    <name evidence="1" type="ORF">HanXRQr2_Chr04g0185491</name>
</gene>
<accession>A0A251V4G7</accession>
<sequence>MCLIVKVRDLASWTVIDFGTGNGLLQELAKQGCWFVECGLILQLITDVHR</sequence>
<proteinExistence type="predicted"/>
<dbReference type="AlphaFoldDB" id="A0A251V4G7"/>
<reference evidence="1 3" key="1">
    <citation type="journal article" date="2017" name="Nature">
        <title>The sunflower genome provides insights into oil metabolism, flowering and Asterid evolution.</title>
        <authorList>
            <person name="Badouin H."/>
            <person name="Gouzy J."/>
            <person name="Grassa C.J."/>
            <person name="Murat F."/>
            <person name="Staton S.E."/>
            <person name="Cottret L."/>
            <person name="Lelandais-Briere C."/>
            <person name="Owens G.L."/>
            <person name="Carrere S."/>
            <person name="Mayjonade B."/>
            <person name="Legrand L."/>
            <person name="Gill N."/>
            <person name="Kane N.C."/>
            <person name="Bowers J.E."/>
            <person name="Hubner S."/>
            <person name="Bellec A."/>
            <person name="Berard A."/>
            <person name="Berges H."/>
            <person name="Blanchet N."/>
            <person name="Boniface M.C."/>
            <person name="Brunel D."/>
            <person name="Catrice O."/>
            <person name="Chaidir N."/>
            <person name="Claudel C."/>
            <person name="Donnadieu C."/>
            <person name="Faraut T."/>
            <person name="Fievet G."/>
            <person name="Helmstetter N."/>
            <person name="King M."/>
            <person name="Knapp S.J."/>
            <person name="Lai Z."/>
            <person name="Le Paslier M.C."/>
            <person name="Lippi Y."/>
            <person name="Lorenzon L."/>
            <person name="Mandel J.R."/>
            <person name="Marage G."/>
            <person name="Marchand G."/>
            <person name="Marquand E."/>
            <person name="Bret-Mestries E."/>
            <person name="Morien E."/>
            <person name="Nambeesan S."/>
            <person name="Nguyen T."/>
            <person name="Pegot-Espagnet P."/>
            <person name="Pouilly N."/>
            <person name="Raftis F."/>
            <person name="Sallet E."/>
            <person name="Schiex T."/>
            <person name="Thomas J."/>
            <person name="Vandecasteele C."/>
            <person name="Vares D."/>
            <person name="Vear F."/>
            <person name="Vautrin S."/>
            <person name="Crespi M."/>
            <person name="Mangin B."/>
            <person name="Burke J.M."/>
            <person name="Salse J."/>
            <person name="Munos S."/>
            <person name="Vincourt P."/>
            <person name="Rieseberg L.H."/>
            <person name="Langlade N.B."/>
        </authorList>
    </citation>
    <scope>NUCLEOTIDE SEQUENCE [LARGE SCALE GENOMIC DNA]</scope>
    <source>
        <strain evidence="3">cv. SF193</strain>
        <tissue evidence="1">Leaves</tissue>
    </source>
</reference>
<dbReference type="EMBL" id="CM007893">
    <property type="protein sequence ID" value="OTG29501.1"/>
    <property type="molecule type" value="Genomic_DNA"/>
</dbReference>
<evidence type="ECO:0000313" key="3">
    <source>
        <dbReference type="Proteomes" id="UP000215914"/>
    </source>
</evidence>
<dbReference type="Gramene" id="mRNA:HanXRQr2_Chr04g0185491">
    <property type="protein sequence ID" value="mRNA:HanXRQr2_Chr04g0185491"/>
    <property type="gene ID" value="HanXRQr2_Chr04g0185491"/>
</dbReference>
<name>A0A251V4G7_HELAN</name>
<dbReference type="InParanoid" id="A0A251V4G7"/>
<dbReference type="EMBL" id="MNCJ02000319">
    <property type="protein sequence ID" value="KAF5811788.1"/>
    <property type="molecule type" value="Genomic_DNA"/>
</dbReference>
<keyword evidence="3" id="KW-1185">Reference proteome</keyword>
<organism evidence="2 3">
    <name type="scientific">Helianthus annuus</name>
    <name type="common">Common sunflower</name>
    <dbReference type="NCBI Taxonomy" id="4232"/>
    <lineage>
        <taxon>Eukaryota</taxon>
        <taxon>Viridiplantae</taxon>
        <taxon>Streptophyta</taxon>
        <taxon>Embryophyta</taxon>
        <taxon>Tracheophyta</taxon>
        <taxon>Spermatophyta</taxon>
        <taxon>Magnoliopsida</taxon>
        <taxon>eudicotyledons</taxon>
        <taxon>Gunneridae</taxon>
        <taxon>Pentapetalae</taxon>
        <taxon>asterids</taxon>
        <taxon>campanulids</taxon>
        <taxon>Asterales</taxon>
        <taxon>Asteraceae</taxon>
        <taxon>Asteroideae</taxon>
        <taxon>Heliantheae alliance</taxon>
        <taxon>Heliantheae</taxon>
        <taxon>Helianthus</taxon>
    </lineage>
</organism>
<dbReference type="Proteomes" id="UP000215914">
    <property type="component" value="Chromosome 4"/>
</dbReference>
<evidence type="ECO:0000313" key="1">
    <source>
        <dbReference type="EMBL" id="KAF5811788.1"/>
    </source>
</evidence>
<protein>
    <submittedName>
        <fullName evidence="2">Uncharacterized protein</fullName>
    </submittedName>
</protein>
<reference evidence="2" key="2">
    <citation type="submission" date="2017-02" db="EMBL/GenBank/DDBJ databases">
        <title>Sunflower complete genome.</title>
        <authorList>
            <person name="Langlade N."/>
            <person name="Munos S."/>
        </authorList>
    </citation>
    <scope>NUCLEOTIDE SEQUENCE [LARGE SCALE GENOMIC DNA]</scope>
    <source>
        <tissue evidence="2">Leaves</tissue>
    </source>
</reference>
<evidence type="ECO:0000313" key="2">
    <source>
        <dbReference type="EMBL" id="OTG29501.1"/>
    </source>
</evidence>